<reference evidence="12" key="1">
    <citation type="submission" date="2010-03" db="EMBL/GenBank/DDBJ databases">
        <title>Definition of the antibody to resist a fatal pathogen challenge in a bony fish highlights a life vest in the immune system in early vertebrates.</title>
        <authorList>
            <person name="Jiang Y.N."/>
            <person name="Xia C."/>
        </authorList>
    </citation>
    <scope>NUCLEOTIDE SEQUENCE</scope>
</reference>
<dbReference type="GO" id="GO:0046872">
    <property type="term" value="F:metal ion binding"/>
    <property type="evidence" value="ECO:0007669"/>
    <property type="project" value="UniProtKB-KW"/>
</dbReference>
<evidence type="ECO:0000256" key="6">
    <source>
        <dbReference type="ARBA" id="ARBA00022723"/>
    </source>
</evidence>
<dbReference type="GO" id="GO:0005576">
    <property type="term" value="C:extracellular region"/>
    <property type="evidence" value="ECO:0007669"/>
    <property type="project" value="UniProtKB-SubCell"/>
</dbReference>
<evidence type="ECO:0000256" key="9">
    <source>
        <dbReference type="ARBA" id="ARBA00023157"/>
    </source>
</evidence>
<feature type="chain" id="PRO_5003288417" evidence="10">
    <location>
        <begin position="22"/>
        <end position="314"/>
    </location>
</feature>
<dbReference type="InterPro" id="IPR051941">
    <property type="entry name" value="BG_Antigen-Binding_Lectin"/>
</dbReference>
<dbReference type="Gene3D" id="2.60.120.260">
    <property type="entry name" value="Galactose-binding domain-like"/>
    <property type="match status" value="2"/>
</dbReference>
<comment type="subunit">
    <text evidence="4">Homotrimer.</text>
</comment>
<comment type="similarity">
    <text evidence="3">Belongs to the fucolectin family.</text>
</comment>
<dbReference type="InterPro" id="IPR000421">
    <property type="entry name" value="FA58C"/>
</dbReference>
<evidence type="ECO:0000256" key="7">
    <source>
        <dbReference type="ARBA" id="ARBA00022734"/>
    </source>
</evidence>
<protein>
    <submittedName>
        <fullName evidence="12">F-type lectin</fullName>
    </submittedName>
</protein>
<keyword evidence="5" id="KW-0964">Secreted</keyword>
<evidence type="ECO:0000256" key="8">
    <source>
        <dbReference type="ARBA" id="ARBA00022837"/>
    </source>
</evidence>
<dbReference type="PANTHER" id="PTHR45713:SF8">
    <property type="entry name" value="SI:CH211-215K15.4"/>
    <property type="match status" value="1"/>
</dbReference>
<dbReference type="InterPro" id="IPR006585">
    <property type="entry name" value="FTP1"/>
</dbReference>
<dbReference type="PROSITE" id="PS50022">
    <property type="entry name" value="FA58C_3"/>
    <property type="match status" value="1"/>
</dbReference>
<evidence type="ECO:0000256" key="3">
    <source>
        <dbReference type="ARBA" id="ARBA00010147"/>
    </source>
</evidence>
<feature type="signal peptide" evidence="10">
    <location>
        <begin position="1"/>
        <end position="21"/>
    </location>
</feature>
<dbReference type="PANTHER" id="PTHR45713">
    <property type="entry name" value="FTP DOMAIN-CONTAINING PROTEIN"/>
    <property type="match status" value="1"/>
</dbReference>
<comment type="subcellular location">
    <subcellularLocation>
        <location evidence="2">Secreted</location>
    </subcellularLocation>
</comment>
<evidence type="ECO:0000256" key="5">
    <source>
        <dbReference type="ARBA" id="ARBA00022525"/>
    </source>
</evidence>
<keyword evidence="8" id="KW-0106">Calcium</keyword>
<sequence length="314" mass="35622">MMSDTQVFLLLLLLETCSVSTYENVALRGKATQSNRYEHAFGAASSAIDGNRESNFHSGSCTHTDEEYSPWWRVDLLESYIVTSVIITNRRDCCAYRLNGAEVHIGKLFTRQRLLQTQWLGKFLQFLQANRSLSLSLIEWRDVMSLWLYRVTISTLHSCEVEVYWVPCPQLERTLALKGKASQSSLYEFGNAYNAIDGNPNPKWEDGSCTHTKNNISPWWRLDLGKTHKIDSVKITNRDEEAERLNGAEIRIGDSLANFGNNNTRCAVVKSIPAGSVSEFKCNGIDGRYINIVIPEKEEFLSLCEVEVYGSRLD</sequence>
<dbReference type="GO" id="GO:0001868">
    <property type="term" value="P:regulation of complement activation, lectin pathway"/>
    <property type="evidence" value="ECO:0007669"/>
    <property type="project" value="UniProtKB-ARBA"/>
</dbReference>
<keyword evidence="7 12" id="KW-0430">Lectin</keyword>
<evidence type="ECO:0000259" key="11">
    <source>
        <dbReference type="PROSITE" id="PS50022"/>
    </source>
</evidence>
<name>F2VQW1_EPICO</name>
<keyword evidence="10" id="KW-0732">Signal</keyword>
<dbReference type="AlphaFoldDB" id="F2VQW1"/>
<dbReference type="SUPFAM" id="SSF49785">
    <property type="entry name" value="Galactose-binding domain-like"/>
    <property type="match status" value="2"/>
</dbReference>
<evidence type="ECO:0000256" key="10">
    <source>
        <dbReference type="SAM" id="SignalP"/>
    </source>
</evidence>
<keyword evidence="9" id="KW-1015">Disulfide bond</keyword>
<evidence type="ECO:0000313" key="12">
    <source>
        <dbReference type="EMBL" id="AEA39707.1"/>
    </source>
</evidence>
<evidence type="ECO:0000256" key="1">
    <source>
        <dbReference type="ARBA" id="ARBA00002219"/>
    </source>
</evidence>
<comment type="function">
    <text evidence="1">Acts as a defensive agent. Recognizes blood group fucosylated oligosaccharides including A, B, H and Lewis B-type antigens. Does not recognize Lewis A antigen and has low affinity for monovalent haptens.</text>
</comment>
<accession>F2VQW1</accession>
<dbReference type="EMBL" id="GU988684">
    <property type="protein sequence ID" value="AEA39707.1"/>
    <property type="molecule type" value="mRNA"/>
</dbReference>
<proteinExistence type="evidence at transcript level"/>
<evidence type="ECO:0000256" key="2">
    <source>
        <dbReference type="ARBA" id="ARBA00004613"/>
    </source>
</evidence>
<evidence type="ECO:0000256" key="4">
    <source>
        <dbReference type="ARBA" id="ARBA00011233"/>
    </source>
</evidence>
<dbReference type="GO" id="GO:0042806">
    <property type="term" value="F:fucose binding"/>
    <property type="evidence" value="ECO:0007669"/>
    <property type="project" value="UniProtKB-ARBA"/>
</dbReference>
<keyword evidence="6" id="KW-0479">Metal-binding</keyword>
<dbReference type="GO" id="GO:0010185">
    <property type="term" value="P:regulation of cellular defense response"/>
    <property type="evidence" value="ECO:0007669"/>
    <property type="project" value="UniProtKB-ARBA"/>
</dbReference>
<feature type="domain" description="F5/8 type C" evidence="11">
    <location>
        <begin position="159"/>
        <end position="311"/>
    </location>
</feature>
<organism evidence="12">
    <name type="scientific">Epinephelus coioides</name>
    <name type="common">Orange-spotted grouper</name>
    <name type="synonym">Epinephelus nebulosus</name>
    <dbReference type="NCBI Taxonomy" id="94232"/>
    <lineage>
        <taxon>Eukaryota</taxon>
        <taxon>Metazoa</taxon>
        <taxon>Chordata</taxon>
        <taxon>Craniata</taxon>
        <taxon>Vertebrata</taxon>
        <taxon>Euteleostomi</taxon>
        <taxon>Actinopterygii</taxon>
        <taxon>Neopterygii</taxon>
        <taxon>Teleostei</taxon>
        <taxon>Neoteleostei</taxon>
        <taxon>Acanthomorphata</taxon>
        <taxon>Eupercaria</taxon>
        <taxon>Perciformes</taxon>
        <taxon>Serranoidei</taxon>
        <taxon>Serranidae</taxon>
        <taxon>Epinephelinae</taxon>
        <taxon>Epinephelini</taxon>
        <taxon>Epinephelus</taxon>
    </lineage>
</organism>
<dbReference type="InterPro" id="IPR008979">
    <property type="entry name" value="Galactose-bd-like_sf"/>
</dbReference>
<dbReference type="SMART" id="SM00607">
    <property type="entry name" value="FTP"/>
    <property type="match status" value="2"/>
</dbReference>
<dbReference type="Pfam" id="PF22633">
    <property type="entry name" value="F5_F8_type_C_2"/>
    <property type="match status" value="2"/>
</dbReference>